<dbReference type="InterPro" id="IPR011045">
    <property type="entry name" value="N2O_reductase_N"/>
</dbReference>
<dbReference type="PANTHER" id="PTHR30344:SF1">
    <property type="entry name" value="6-PHOSPHOGLUCONOLACTONASE"/>
    <property type="match status" value="1"/>
</dbReference>
<evidence type="ECO:0000313" key="3">
    <source>
        <dbReference type="Proteomes" id="UP001189429"/>
    </source>
</evidence>
<evidence type="ECO:0000313" key="2">
    <source>
        <dbReference type="EMBL" id="CAK0802400.1"/>
    </source>
</evidence>
<keyword evidence="3" id="KW-1185">Reference proteome</keyword>
<dbReference type="Pfam" id="PF10282">
    <property type="entry name" value="Lactonase"/>
    <property type="match status" value="1"/>
</dbReference>
<dbReference type="EMBL" id="CAUYUJ010002791">
    <property type="protein sequence ID" value="CAK0802400.1"/>
    <property type="molecule type" value="Genomic_DNA"/>
</dbReference>
<name>A0ABN9QBX4_9DINO</name>
<evidence type="ECO:0008006" key="4">
    <source>
        <dbReference type="Google" id="ProtNLM"/>
    </source>
</evidence>
<accession>A0ABN9QBX4</accession>
<proteinExistence type="inferred from homology"/>
<dbReference type="Gene3D" id="2.130.10.10">
    <property type="entry name" value="YVTN repeat-like/Quinoprotein amine dehydrogenase"/>
    <property type="match status" value="1"/>
</dbReference>
<sequence>MARAFYIGNGDAGQAFVKDSPAYGKVEVKEARKGIAIYEVGETELGLTPKGELQLDFKVGWLARHPRNGMLYGCGGGRAQAFAVAADGQLSLASSADTIPMGNGAFLELSRCGRWALVANYSNGVVCVLPILEDGSLGEATDSKLHGGVPLSPALADRQECCHPHQVRLDPAAERWALVCDLGADRVWVYAFDAAAGALSGAANSSRHLRLPEGAGPRHLDFHPGGRWVYVLCELDGNLVVCDWSAQEGRLTVKQSLYALPDGMACCRAHHAGNSHVLASADGRNVYASTRTDNHIVVFRVDEGTGRVSKVQAVPCGGVCPRNFHLDYSGGRGVLRVGNQDSQNVTEFRIQSSDGTLIEPGTVTCLPGMCPNVLPLPFSLTKSQKI</sequence>
<evidence type="ECO:0000256" key="1">
    <source>
        <dbReference type="ARBA" id="ARBA00005564"/>
    </source>
</evidence>
<dbReference type="Proteomes" id="UP001189429">
    <property type="component" value="Unassembled WGS sequence"/>
</dbReference>
<dbReference type="PANTHER" id="PTHR30344">
    <property type="entry name" value="6-PHOSPHOGLUCONOLACTONASE-RELATED"/>
    <property type="match status" value="1"/>
</dbReference>
<gene>
    <name evidence="2" type="ORF">PCOR1329_LOCUS9935</name>
</gene>
<reference evidence="2" key="1">
    <citation type="submission" date="2023-10" db="EMBL/GenBank/DDBJ databases">
        <authorList>
            <person name="Chen Y."/>
            <person name="Shah S."/>
            <person name="Dougan E. K."/>
            <person name="Thang M."/>
            <person name="Chan C."/>
        </authorList>
    </citation>
    <scope>NUCLEOTIDE SEQUENCE [LARGE SCALE GENOMIC DNA]</scope>
</reference>
<organism evidence="2 3">
    <name type="scientific">Prorocentrum cordatum</name>
    <dbReference type="NCBI Taxonomy" id="2364126"/>
    <lineage>
        <taxon>Eukaryota</taxon>
        <taxon>Sar</taxon>
        <taxon>Alveolata</taxon>
        <taxon>Dinophyceae</taxon>
        <taxon>Prorocentrales</taxon>
        <taxon>Prorocentraceae</taxon>
        <taxon>Prorocentrum</taxon>
    </lineage>
</organism>
<dbReference type="InterPro" id="IPR050282">
    <property type="entry name" value="Cycloisomerase_2"/>
</dbReference>
<dbReference type="SUPFAM" id="SSF50974">
    <property type="entry name" value="Nitrous oxide reductase, N-terminal domain"/>
    <property type="match status" value="1"/>
</dbReference>
<protein>
    <recommendedName>
        <fullName evidence="4">6-phosphogluconolactonase</fullName>
    </recommendedName>
</protein>
<dbReference type="InterPro" id="IPR019405">
    <property type="entry name" value="Lactonase_7-beta_prop"/>
</dbReference>
<dbReference type="InterPro" id="IPR015943">
    <property type="entry name" value="WD40/YVTN_repeat-like_dom_sf"/>
</dbReference>
<comment type="caution">
    <text evidence="2">The sequence shown here is derived from an EMBL/GenBank/DDBJ whole genome shotgun (WGS) entry which is preliminary data.</text>
</comment>
<comment type="similarity">
    <text evidence="1">Belongs to the cycloisomerase 2 family.</text>
</comment>